<comment type="subcellular location">
    <subcellularLocation>
        <location evidence="2">Nucleus</location>
    </subcellularLocation>
</comment>
<dbReference type="PROSITE" id="PS51193">
    <property type="entry name" value="HELICASE_ATP_BIND_2"/>
    <property type="match status" value="1"/>
</dbReference>
<keyword evidence="7" id="KW-0347">Helicase</keyword>
<evidence type="ECO:0000256" key="4">
    <source>
        <dbReference type="ARBA" id="ARBA00022723"/>
    </source>
</evidence>
<sequence>MYSRRTSLKTPTDFRFPFEPYGIQQNLMESLYEVIENGHIGIFESPTGTGKSLTLTCGALKWLEDHNNLLKSELNQRINEVSKEIEELELEASGCQDWIQAQFGSIQKKDEVNALKKSKNLLEEYEEKIKELRERRTRVKLKDLAKGRKQGATVVEEEGVPDEDLALGDYETDKPEQDDLENEKDQYKDVKIYFCSRTHSQLAQIAREIKRTDYAKDTRCISLASRQNLCINPSVTKLQSSALINERCLDMQKSQSRTTSSDTDGRPQKKSRTSQQARCPYKAQLAVEELRDASLVEIADIEDLVSAGEALKACPYYSSRSAVKDAQIVLLPYQMLLHRKTRIQTGIELENSVVIIDEAHNLLDTMSDIYSSQISLAQLQLAQQQLVGYKTKYCSRFNATNLLKINQLIFITKRLIKLLTPSDTTCSSRMLRTHELMSEGEFFNIDLFQILEFAEQTRLAQKVQGHAQREEQRKPIIEKENELSSQKGLTGLLRRLEEEQLQKKLPKSKRQEIQAESDAKEEEKKPVRTEAIPSVIRPLLAFLECLTECSDDGQVLMHFDSDPKKSGMKFLLLNPSGHFNELVRKCRAVIIAGGTMRPTGELVDQLFRSCPERVKEYFYDHVVPAEAVLPFTVCRGPTGKKFNFSFTNRNNTEMILELGMTLQNICNVVPAGVICFFSSYDYLEQVYKLLVEKQVIANIEKKKYVFREPRAAGQQVERILGEYAVAIADTRRQGAILFSVVGGKLSEGLNFADDLGRCVVVVGMPYPNKNTPELQEKMRYLENTLMSGAGAEYYDNLCMKAVNQCIGRSVRHINDYATVLLVDERYNSDRVRNKLPQWISRNLKTPPMFGMIQGAVAKFFRDRRKT</sequence>
<dbReference type="InterPro" id="IPR002464">
    <property type="entry name" value="DNA/RNA_helicase_DEAH_CS"/>
</dbReference>
<evidence type="ECO:0000256" key="5">
    <source>
        <dbReference type="ARBA" id="ARBA00022741"/>
    </source>
</evidence>
<dbReference type="OMA" id="QTHQFRD"/>
<keyword evidence="11" id="KW-0413">Isomerase</keyword>
<dbReference type="GO" id="GO:0003677">
    <property type="term" value="F:DNA binding"/>
    <property type="evidence" value="ECO:0007669"/>
    <property type="project" value="InterPro"/>
</dbReference>
<dbReference type="OrthoDB" id="267079at2759"/>
<evidence type="ECO:0000256" key="11">
    <source>
        <dbReference type="ARBA" id="ARBA00023235"/>
    </source>
</evidence>
<evidence type="ECO:0000256" key="1">
    <source>
        <dbReference type="ARBA" id="ARBA00001966"/>
    </source>
</evidence>
<feature type="compositionally biased region" description="Basic and acidic residues" evidence="16">
    <location>
        <begin position="171"/>
        <end position="183"/>
    </location>
</feature>
<keyword evidence="5" id="KW-0547">Nucleotide-binding</keyword>
<dbReference type="InParanoid" id="A0A7R8UUA5"/>
<dbReference type="InterPro" id="IPR013020">
    <property type="entry name" value="Rad3/Chl1-like"/>
</dbReference>
<dbReference type="PANTHER" id="PTHR11472">
    <property type="entry name" value="DNA REPAIR DEAD HELICASE RAD3/XP-D SUBFAMILY MEMBER"/>
    <property type="match status" value="1"/>
</dbReference>
<dbReference type="FunCoup" id="A0A7R8UUA5">
    <property type="interactions" value="1575"/>
</dbReference>
<evidence type="ECO:0000313" key="19">
    <source>
        <dbReference type="Proteomes" id="UP000594454"/>
    </source>
</evidence>
<dbReference type="SUPFAM" id="SSF52540">
    <property type="entry name" value="P-loop containing nucleoside triphosphate hydrolases"/>
    <property type="match status" value="1"/>
</dbReference>
<evidence type="ECO:0000259" key="17">
    <source>
        <dbReference type="PROSITE" id="PS51193"/>
    </source>
</evidence>
<dbReference type="SMART" id="SM00487">
    <property type="entry name" value="DEXDc"/>
    <property type="match status" value="1"/>
</dbReference>
<keyword evidence="19" id="KW-1185">Reference proteome</keyword>
<keyword evidence="15" id="KW-0175">Coiled coil</keyword>
<evidence type="ECO:0000256" key="12">
    <source>
        <dbReference type="ARBA" id="ARBA00023242"/>
    </source>
</evidence>
<dbReference type="GO" id="GO:0006974">
    <property type="term" value="P:DNA damage response"/>
    <property type="evidence" value="ECO:0007669"/>
    <property type="project" value="UniProtKB-ARBA"/>
</dbReference>
<dbReference type="SMART" id="SM00491">
    <property type="entry name" value="HELICc2"/>
    <property type="match status" value="1"/>
</dbReference>
<feature type="region of interest" description="Disordered" evidence="16">
    <location>
        <begin position="251"/>
        <end position="277"/>
    </location>
</feature>
<keyword evidence="4" id="KW-0479">Metal-binding</keyword>
<keyword evidence="10" id="KW-0411">Iron-sulfur</keyword>
<dbReference type="InterPro" id="IPR006555">
    <property type="entry name" value="ATP-dep_Helicase_C"/>
</dbReference>
<dbReference type="AlphaFoldDB" id="A0A7R8UUA5"/>
<evidence type="ECO:0000256" key="6">
    <source>
        <dbReference type="ARBA" id="ARBA00022801"/>
    </source>
</evidence>
<evidence type="ECO:0000256" key="9">
    <source>
        <dbReference type="ARBA" id="ARBA00023004"/>
    </source>
</evidence>
<dbReference type="GO" id="GO:0005634">
    <property type="term" value="C:nucleus"/>
    <property type="evidence" value="ECO:0007669"/>
    <property type="project" value="UniProtKB-SubCell"/>
</dbReference>
<protein>
    <recommendedName>
        <fullName evidence="13">DNA 5'-3' helicase</fullName>
        <ecNumber evidence="13">5.6.2.3</ecNumber>
    </recommendedName>
</protein>
<dbReference type="GO" id="GO:0043139">
    <property type="term" value="F:5'-3' DNA helicase activity"/>
    <property type="evidence" value="ECO:0007669"/>
    <property type="project" value="UniProtKB-EC"/>
</dbReference>
<name>A0A7R8UUA5_HERIL</name>
<accession>A0A7R8UUA5</accession>
<dbReference type="GO" id="GO:0046872">
    <property type="term" value="F:metal ion binding"/>
    <property type="evidence" value="ECO:0007669"/>
    <property type="project" value="UniProtKB-KW"/>
</dbReference>
<comment type="similarity">
    <text evidence="3">Belongs to the DEAD box helicase family. DEAH subfamily. DDX11/CHL1 sub-subfamily.</text>
</comment>
<keyword evidence="9" id="KW-0408">Iron</keyword>
<dbReference type="InterPro" id="IPR014001">
    <property type="entry name" value="Helicase_ATP-bd"/>
</dbReference>
<evidence type="ECO:0000256" key="13">
    <source>
        <dbReference type="ARBA" id="ARBA00044969"/>
    </source>
</evidence>
<reference evidence="18 19" key="1">
    <citation type="submission" date="2020-11" db="EMBL/GenBank/DDBJ databases">
        <authorList>
            <person name="Wallbank WR R."/>
            <person name="Pardo Diaz C."/>
            <person name="Kozak K."/>
            <person name="Martin S."/>
            <person name="Jiggins C."/>
            <person name="Moest M."/>
            <person name="Warren A I."/>
            <person name="Generalovic N T."/>
            <person name="Byers J.R.P. K."/>
            <person name="Montejo-Kovacevich G."/>
            <person name="Yen C E."/>
        </authorList>
    </citation>
    <scope>NUCLEOTIDE SEQUENCE [LARGE SCALE GENOMIC DNA]</scope>
</reference>
<dbReference type="InterPro" id="IPR006554">
    <property type="entry name" value="Helicase-like_DEXD_c2"/>
</dbReference>
<evidence type="ECO:0000256" key="7">
    <source>
        <dbReference type="ARBA" id="ARBA00022806"/>
    </source>
</evidence>
<evidence type="ECO:0000313" key="18">
    <source>
        <dbReference type="EMBL" id="CAD7086728.1"/>
    </source>
</evidence>
<dbReference type="PROSITE" id="PS00690">
    <property type="entry name" value="DEAH_ATP_HELICASE"/>
    <property type="match status" value="1"/>
</dbReference>
<dbReference type="Gene3D" id="3.40.50.300">
    <property type="entry name" value="P-loop containing nucleotide triphosphate hydrolases"/>
    <property type="match status" value="3"/>
</dbReference>
<proteinExistence type="inferred from homology"/>
<comment type="catalytic activity">
    <reaction evidence="14">
        <text>ATP + H2O = ADP + phosphate + H(+)</text>
        <dbReference type="Rhea" id="RHEA:13065"/>
        <dbReference type="ChEBI" id="CHEBI:15377"/>
        <dbReference type="ChEBI" id="CHEBI:15378"/>
        <dbReference type="ChEBI" id="CHEBI:30616"/>
        <dbReference type="ChEBI" id="CHEBI:43474"/>
        <dbReference type="ChEBI" id="CHEBI:456216"/>
        <dbReference type="EC" id="5.6.2.3"/>
    </reaction>
</comment>
<keyword evidence="6" id="KW-0378">Hydrolase</keyword>
<dbReference type="EC" id="5.6.2.3" evidence="13"/>
<dbReference type="GO" id="GO:0034085">
    <property type="term" value="P:establishment of sister chromatid cohesion"/>
    <property type="evidence" value="ECO:0007669"/>
    <property type="project" value="TreeGrafter"/>
</dbReference>
<dbReference type="GO" id="GO:0005524">
    <property type="term" value="F:ATP binding"/>
    <property type="evidence" value="ECO:0007669"/>
    <property type="project" value="UniProtKB-KW"/>
</dbReference>
<feature type="coiled-coil region" evidence="15">
    <location>
        <begin position="71"/>
        <end position="142"/>
    </location>
</feature>
<dbReference type="GO" id="GO:0051536">
    <property type="term" value="F:iron-sulfur cluster binding"/>
    <property type="evidence" value="ECO:0007669"/>
    <property type="project" value="UniProtKB-KW"/>
</dbReference>
<evidence type="ECO:0000256" key="3">
    <source>
        <dbReference type="ARBA" id="ARBA00008435"/>
    </source>
</evidence>
<evidence type="ECO:0000256" key="16">
    <source>
        <dbReference type="SAM" id="MobiDB-lite"/>
    </source>
</evidence>
<evidence type="ECO:0000256" key="10">
    <source>
        <dbReference type="ARBA" id="ARBA00023014"/>
    </source>
</evidence>
<dbReference type="FunFam" id="3.40.50.300:FF:001372">
    <property type="entry name" value="ATP-dependent DNA helicase chl1"/>
    <property type="match status" value="1"/>
</dbReference>
<keyword evidence="8" id="KW-0067">ATP-binding</keyword>
<dbReference type="SMART" id="SM00488">
    <property type="entry name" value="DEXDc2"/>
    <property type="match status" value="1"/>
</dbReference>
<feature type="region of interest" description="Disordered" evidence="16">
    <location>
        <begin position="152"/>
        <end position="183"/>
    </location>
</feature>
<feature type="compositionally biased region" description="Basic and acidic residues" evidence="16">
    <location>
        <begin position="509"/>
        <end position="527"/>
    </location>
</feature>
<dbReference type="EMBL" id="LR899012">
    <property type="protein sequence ID" value="CAD7086728.1"/>
    <property type="molecule type" value="Genomic_DNA"/>
</dbReference>
<keyword evidence="12" id="KW-0539">Nucleus</keyword>
<feature type="domain" description="Helicase ATP-binding" evidence="17">
    <location>
        <begin position="10"/>
        <end position="422"/>
    </location>
</feature>
<dbReference type="InterPro" id="IPR027417">
    <property type="entry name" value="P-loop_NTPase"/>
</dbReference>
<feature type="region of interest" description="Disordered" evidence="16">
    <location>
        <begin position="503"/>
        <end position="527"/>
    </location>
</feature>
<dbReference type="GO" id="GO:0016818">
    <property type="term" value="F:hydrolase activity, acting on acid anhydrides, in phosphorus-containing anhydrides"/>
    <property type="evidence" value="ECO:0007669"/>
    <property type="project" value="InterPro"/>
</dbReference>
<feature type="compositionally biased region" description="Acidic residues" evidence="16">
    <location>
        <begin position="155"/>
        <end position="166"/>
    </location>
</feature>
<dbReference type="CDD" id="cd18788">
    <property type="entry name" value="SF2_C_XPD"/>
    <property type="match status" value="1"/>
</dbReference>
<dbReference type="NCBIfam" id="TIGR00604">
    <property type="entry name" value="rad3"/>
    <property type="match status" value="1"/>
</dbReference>
<dbReference type="InterPro" id="IPR045028">
    <property type="entry name" value="DinG/Rad3-like"/>
</dbReference>
<evidence type="ECO:0000256" key="2">
    <source>
        <dbReference type="ARBA" id="ARBA00004123"/>
    </source>
</evidence>
<evidence type="ECO:0000256" key="14">
    <source>
        <dbReference type="ARBA" id="ARBA00048954"/>
    </source>
</evidence>
<organism evidence="18 19">
    <name type="scientific">Hermetia illucens</name>
    <name type="common">Black soldier fly</name>
    <dbReference type="NCBI Taxonomy" id="343691"/>
    <lineage>
        <taxon>Eukaryota</taxon>
        <taxon>Metazoa</taxon>
        <taxon>Ecdysozoa</taxon>
        <taxon>Arthropoda</taxon>
        <taxon>Hexapoda</taxon>
        <taxon>Insecta</taxon>
        <taxon>Pterygota</taxon>
        <taxon>Neoptera</taxon>
        <taxon>Endopterygota</taxon>
        <taxon>Diptera</taxon>
        <taxon>Brachycera</taxon>
        <taxon>Stratiomyomorpha</taxon>
        <taxon>Stratiomyidae</taxon>
        <taxon>Hermetiinae</taxon>
        <taxon>Hermetia</taxon>
    </lineage>
</organism>
<dbReference type="PANTHER" id="PTHR11472:SF41">
    <property type="entry name" value="ATP-DEPENDENT DNA HELICASE DDX11-RELATED"/>
    <property type="match status" value="1"/>
</dbReference>
<evidence type="ECO:0000256" key="8">
    <source>
        <dbReference type="ARBA" id="ARBA00022840"/>
    </source>
</evidence>
<dbReference type="Pfam" id="PF13307">
    <property type="entry name" value="Helicase_C_2"/>
    <property type="match status" value="1"/>
</dbReference>
<dbReference type="Pfam" id="PF06733">
    <property type="entry name" value="DEAD_2"/>
    <property type="match status" value="1"/>
</dbReference>
<dbReference type="InterPro" id="IPR014013">
    <property type="entry name" value="Helic_SF1/SF2_ATP-bd_DinG/Rad3"/>
</dbReference>
<evidence type="ECO:0000256" key="15">
    <source>
        <dbReference type="SAM" id="Coils"/>
    </source>
</evidence>
<gene>
    <name evidence="18" type="ORF">HERILL_LOCUS9479</name>
</gene>
<dbReference type="GO" id="GO:0006139">
    <property type="term" value="P:nucleobase-containing compound metabolic process"/>
    <property type="evidence" value="ECO:0007669"/>
    <property type="project" value="InterPro"/>
</dbReference>
<feature type="compositionally biased region" description="Polar residues" evidence="16">
    <location>
        <begin position="252"/>
        <end position="262"/>
    </location>
</feature>
<dbReference type="InterPro" id="IPR010614">
    <property type="entry name" value="RAD3-like_helicase_DEAD"/>
</dbReference>
<comment type="cofactor">
    <cofactor evidence="1">
        <name>[4Fe-4S] cluster</name>
        <dbReference type="ChEBI" id="CHEBI:49883"/>
    </cofactor>
</comment>
<dbReference type="Proteomes" id="UP000594454">
    <property type="component" value="Chromosome 4"/>
</dbReference>